<dbReference type="GO" id="GO:0034755">
    <property type="term" value="P:iron ion transmembrane transport"/>
    <property type="evidence" value="ECO:0007669"/>
    <property type="project" value="TreeGrafter"/>
</dbReference>
<dbReference type="NCBIfam" id="NF037982">
    <property type="entry name" value="Nramp_1"/>
    <property type="match status" value="1"/>
</dbReference>
<feature type="transmembrane region" description="Helical" evidence="7">
    <location>
        <begin position="110"/>
        <end position="142"/>
    </location>
</feature>
<dbReference type="STRING" id="416944.SAMN05421548_14439"/>
<feature type="transmembrane region" description="Helical" evidence="7">
    <location>
        <begin position="362"/>
        <end position="381"/>
    </location>
</feature>
<dbReference type="PANTHER" id="PTHR11706">
    <property type="entry name" value="SOLUTE CARRIER PROTEIN FAMILY 11 MEMBER"/>
    <property type="match status" value="1"/>
</dbReference>
<feature type="transmembrane region" description="Helical" evidence="7">
    <location>
        <begin position="387"/>
        <end position="410"/>
    </location>
</feature>
<dbReference type="PANTHER" id="PTHR11706:SF33">
    <property type="entry name" value="NATURAL RESISTANCE-ASSOCIATED MACROPHAGE PROTEIN 2"/>
    <property type="match status" value="1"/>
</dbReference>
<evidence type="ECO:0000256" key="3">
    <source>
        <dbReference type="ARBA" id="ARBA00022692"/>
    </source>
</evidence>
<protein>
    <submittedName>
        <fullName evidence="9">NRAMP (Natural resistance-associated macrophage protein) metal ion transporters</fullName>
    </submittedName>
</protein>
<keyword evidence="10" id="KW-1185">Reference proteome</keyword>
<gene>
    <name evidence="9" type="ORF">SAMN05421548_14439</name>
</gene>
<organism evidence="9 10">
    <name type="scientific">Paraburkholderia lycopersici</name>
    <dbReference type="NCBI Taxonomy" id="416944"/>
    <lineage>
        <taxon>Bacteria</taxon>
        <taxon>Pseudomonadati</taxon>
        <taxon>Pseudomonadota</taxon>
        <taxon>Betaproteobacteria</taxon>
        <taxon>Burkholderiales</taxon>
        <taxon>Burkholderiaceae</taxon>
        <taxon>Paraburkholderia</taxon>
    </lineage>
</organism>
<accession>A0A1G7CDN2</accession>
<dbReference type="Pfam" id="PF01566">
    <property type="entry name" value="Nramp"/>
    <property type="match status" value="1"/>
</dbReference>
<keyword evidence="6 7" id="KW-0472">Membrane</keyword>
<keyword evidence="8" id="KW-0732">Signal</keyword>
<evidence type="ECO:0000256" key="2">
    <source>
        <dbReference type="ARBA" id="ARBA00022448"/>
    </source>
</evidence>
<comment type="subcellular location">
    <subcellularLocation>
        <location evidence="1">Membrane</location>
        <topology evidence="1">Multi-pass membrane protein</topology>
    </subcellularLocation>
</comment>
<feature type="transmembrane region" description="Helical" evidence="7">
    <location>
        <begin position="70"/>
        <end position="89"/>
    </location>
</feature>
<evidence type="ECO:0000256" key="8">
    <source>
        <dbReference type="SAM" id="SignalP"/>
    </source>
</evidence>
<evidence type="ECO:0000313" key="10">
    <source>
        <dbReference type="Proteomes" id="UP000198908"/>
    </source>
</evidence>
<evidence type="ECO:0000256" key="6">
    <source>
        <dbReference type="ARBA" id="ARBA00023136"/>
    </source>
</evidence>
<dbReference type="GO" id="GO:0015293">
    <property type="term" value="F:symporter activity"/>
    <property type="evidence" value="ECO:0007669"/>
    <property type="project" value="UniProtKB-KW"/>
</dbReference>
<evidence type="ECO:0000256" key="4">
    <source>
        <dbReference type="ARBA" id="ARBA00022847"/>
    </source>
</evidence>
<keyword evidence="2" id="KW-0813">Transport</keyword>
<keyword evidence="5 7" id="KW-1133">Transmembrane helix</keyword>
<dbReference type="GO" id="GO:0015086">
    <property type="term" value="F:cadmium ion transmembrane transporter activity"/>
    <property type="evidence" value="ECO:0007669"/>
    <property type="project" value="TreeGrafter"/>
</dbReference>
<dbReference type="GO" id="GO:0005384">
    <property type="term" value="F:manganese ion transmembrane transporter activity"/>
    <property type="evidence" value="ECO:0007669"/>
    <property type="project" value="TreeGrafter"/>
</dbReference>
<feature type="chain" id="PRO_5011568738" evidence="8">
    <location>
        <begin position="19"/>
        <end position="446"/>
    </location>
</feature>
<dbReference type="EMBL" id="FMYQ01000044">
    <property type="protein sequence ID" value="SDE37448.1"/>
    <property type="molecule type" value="Genomic_DNA"/>
</dbReference>
<feature type="transmembrane region" description="Helical" evidence="7">
    <location>
        <begin position="212"/>
        <end position="231"/>
    </location>
</feature>
<feature type="transmembrane region" description="Helical" evidence="7">
    <location>
        <begin position="269"/>
        <end position="294"/>
    </location>
</feature>
<dbReference type="Proteomes" id="UP000198908">
    <property type="component" value="Unassembled WGS sequence"/>
</dbReference>
<feature type="transmembrane region" description="Helical" evidence="7">
    <location>
        <begin position="422"/>
        <end position="444"/>
    </location>
</feature>
<feature type="transmembrane region" description="Helical" evidence="7">
    <location>
        <begin position="314"/>
        <end position="341"/>
    </location>
</feature>
<feature type="signal peptide" evidence="8">
    <location>
        <begin position="1"/>
        <end position="18"/>
    </location>
</feature>
<evidence type="ECO:0000256" key="1">
    <source>
        <dbReference type="ARBA" id="ARBA00004141"/>
    </source>
</evidence>
<keyword evidence="4" id="KW-0769">Symport</keyword>
<keyword evidence="3 7" id="KW-0812">Transmembrane</keyword>
<evidence type="ECO:0000256" key="7">
    <source>
        <dbReference type="SAM" id="Phobius"/>
    </source>
</evidence>
<proteinExistence type="predicted"/>
<evidence type="ECO:0000313" key="9">
    <source>
        <dbReference type="EMBL" id="SDE37448.1"/>
    </source>
</evidence>
<name>A0A1G7CDN2_9BURK</name>
<evidence type="ECO:0000256" key="5">
    <source>
        <dbReference type="ARBA" id="ARBA00022989"/>
    </source>
</evidence>
<sequence>MLASLMVALLNWSTHVAANDKLEPETAVIDRTERSWLSRLGPGLVTGAADDDPSGIGTYSQAGARYGYSLLWTLALSYPLMVAIQMISARIGRVTGKGLASNMRAFGPRWIVVALVLLLAAANTVNIAADLAAMGAAIHLLVRGPEQLYVVALGAMSATLQIWLPYERYAGLLKWLTLVLFAYVAVAFIVPIDWAQVGLSLVRPRVRLSSDYLTTVLAVLGTTISPYLFFWQASQEVEELRSKPGDHPLRWVSSFKAYRQIDRITADTWIGMAVSNGVGFFIMLTAAATLHAHHIEIKTSADAARALAPVAGRVASLVFAAGIVGTGLLALPVLAGSAAYGAAGAFRWRSSLSLQLTIAREFYSVIVIAIVGGVAITFFHLDPLKALYWSAVINGLAAVPIMVVVMLMASSQRVMGKFAISGLLRVGGWVATALMAVASFGMFIPG</sequence>
<feature type="transmembrane region" description="Helical" evidence="7">
    <location>
        <begin position="173"/>
        <end position="192"/>
    </location>
</feature>
<dbReference type="GO" id="GO:0005886">
    <property type="term" value="C:plasma membrane"/>
    <property type="evidence" value="ECO:0007669"/>
    <property type="project" value="TreeGrafter"/>
</dbReference>
<dbReference type="AlphaFoldDB" id="A0A1G7CDN2"/>
<feature type="transmembrane region" description="Helical" evidence="7">
    <location>
        <begin position="148"/>
        <end position="166"/>
    </location>
</feature>
<dbReference type="InterPro" id="IPR001046">
    <property type="entry name" value="NRAMP_fam"/>
</dbReference>
<reference evidence="10" key="1">
    <citation type="submission" date="2016-09" db="EMBL/GenBank/DDBJ databases">
        <authorList>
            <person name="Varghese N."/>
            <person name="Submissions S."/>
        </authorList>
    </citation>
    <scope>NUCLEOTIDE SEQUENCE [LARGE SCALE GENOMIC DNA]</scope>
    <source>
        <strain evidence="10">TNe-862</strain>
    </source>
</reference>